<accession>W4LCL7</accession>
<keyword evidence="4" id="KW-1185">Reference proteome</keyword>
<proteinExistence type="predicted"/>
<gene>
    <name evidence="3" type="ORF">ETSY1_29600</name>
</gene>
<dbReference type="GO" id="GO:0006935">
    <property type="term" value="P:chemotaxis"/>
    <property type="evidence" value="ECO:0007669"/>
    <property type="project" value="UniProtKB-KW"/>
</dbReference>
<dbReference type="CDD" id="cd17906">
    <property type="entry name" value="CheX"/>
    <property type="match status" value="1"/>
</dbReference>
<evidence type="ECO:0000313" key="3">
    <source>
        <dbReference type="EMBL" id="ETW95679.1"/>
    </source>
</evidence>
<evidence type="ECO:0000313" key="4">
    <source>
        <dbReference type="Proteomes" id="UP000019141"/>
    </source>
</evidence>
<comment type="caution">
    <text evidence="3">The sequence shown here is derived from an EMBL/GenBank/DDBJ whole genome shotgun (WGS) entry which is preliminary data.</text>
</comment>
<dbReference type="PANTHER" id="PTHR39452:SF1">
    <property type="entry name" value="CHEY-P PHOSPHATASE CHEX"/>
    <property type="match status" value="1"/>
</dbReference>
<organism evidence="3 4">
    <name type="scientific">Entotheonella factor</name>
    <dbReference type="NCBI Taxonomy" id="1429438"/>
    <lineage>
        <taxon>Bacteria</taxon>
        <taxon>Pseudomonadati</taxon>
        <taxon>Nitrospinota/Tectimicrobiota group</taxon>
        <taxon>Candidatus Tectimicrobiota</taxon>
        <taxon>Candidatus Entotheonellia</taxon>
        <taxon>Candidatus Entotheonellales</taxon>
        <taxon>Candidatus Entotheonellaceae</taxon>
        <taxon>Candidatus Entotheonella</taxon>
    </lineage>
</organism>
<reference evidence="3 4" key="1">
    <citation type="journal article" date="2014" name="Nature">
        <title>An environmental bacterial taxon with a large and distinct metabolic repertoire.</title>
        <authorList>
            <person name="Wilson M.C."/>
            <person name="Mori T."/>
            <person name="Ruckert C."/>
            <person name="Uria A.R."/>
            <person name="Helf M.J."/>
            <person name="Takada K."/>
            <person name="Gernert C."/>
            <person name="Steffens U.A."/>
            <person name="Heycke N."/>
            <person name="Schmitt S."/>
            <person name="Rinke C."/>
            <person name="Helfrich E.J."/>
            <person name="Brachmann A.O."/>
            <person name="Gurgui C."/>
            <person name="Wakimoto T."/>
            <person name="Kracht M."/>
            <person name="Crusemann M."/>
            <person name="Hentschel U."/>
            <person name="Abe I."/>
            <person name="Matsunaga S."/>
            <person name="Kalinowski J."/>
            <person name="Takeyama H."/>
            <person name="Piel J."/>
        </authorList>
    </citation>
    <scope>NUCLEOTIDE SEQUENCE [LARGE SCALE GENOMIC DNA]</scope>
    <source>
        <strain evidence="4">TSY1</strain>
    </source>
</reference>
<dbReference type="Pfam" id="PF13690">
    <property type="entry name" value="CheX"/>
    <property type="match status" value="1"/>
</dbReference>
<dbReference type="InterPro" id="IPR028051">
    <property type="entry name" value="CheX-like_dom"/>
</dbReference>
<evidence type="ECO:0000256" key="1">
    <source>
        <dbReference type="ARBA" id="ARBA00022500"/>
    </source>
</evidence>
<dbReference type="Proteomes" id="UP000019141">
    <property type="component" value="Unassembled WGS sequence"/>
</dbReference>
<evidence type="ECO:0000259" key="2">
    <source>
        <dbReference type="Pfam" id="PF13690"/>
    </source>
</evidence>
<name>W4LCL7_ENTF1</name>
<dbReference type="HOGENOM" id="CLU_116290_2_0_7"/>
<dbReference type="PANTHER" id="PTHR39452">
    <property type="entry name" value="CHEY-P PHOSPHATASE CHEX"/>
    <property type="match status" value="1"/>
</dbReference>
<dbReference type="SUPFAM" id="SSF103039">
    <property type="entry name" value="CheC-like"/>
    <property type="match status" value="1"/>
</dbReference>
<dbReference type="Gene3D" id="3.40.1550.10">
    <property type="entry name" value="CheC-like"/>
    <property type="match status" value="1"/>
</dbReference>
<dbReference type="InterPro" id="IPR038756">
    <property type="entry name" value="CheX-like"/>
</dbReference>
<protein>
    <recommendedName>
        <fullName evidence="2">Chemotaxis phosphatase CheX-like domain-containing protein</fullName>
    </recommendedName>
</protein>
<dbReference type="AlphaFoldDB" id="W4LCL7"/>
<feature type="domain" description="Chemotaxis phosphatase CheX-like" evidence="2">
    <location>
        <begin position="12"/>
        <end position="103"/>
    </location>
</feature>
<sequence length="117" mass="12941">LLDTKSKICYDYTGIIGISGRRKGCVYFTSPSIMLTHLLISMGEPDITDENYCDIVGEVANTISGNARQSFGKEFMISVPIVIGGEPDQIKLPKDILFFVIPINWRQNDAALVISLE</sequence>
<dbReference type="EMBL" id="AZHW01000886">
    <property type="protein sequence ID" value="ETW95679.1"/>
    <property type="molecule type" value="Genomic_DNA"/>
</dbReference>
<keyword evidence="1" id="KW-0145">Chemotaxis</keyword>
<feature type="non-terminal residue" evidence="3">
    <location>
        <position position="1"/>
    </location>
</feature>
<dbReference type="InterPro" id="IPR028976">
    <property type="entry name" value="CheC-like_sf"/>
</dbReference>